<reference evidence="1 2" key="1">
    <citation type="submission" date="2023-08" db="EMBL/GenBank/DDBJ databases">
        <title>A Necator americanus chromosomal reference genome.</title>
        <authorList>
            <person name="Ilik V."/>
            <person name="Petrzelkova K.J."/>
            <person name="Pardy F."/>
            <person name="Fuh T."/>
            <person name="Niatou-Singa F.S."/>
            <person name="Gouil Q."/>
            <person name="Baker L."/>
            <person name="Ritchie M.E."/>
            <person name="Jex A.R."/>
            <person name="Gazzola D."/>
            <person name="Li H."/>
            <person name="Toshio Fujiwara R."/>
            <person name="Zhan B."/>
            <person name="Aroian R.V."/>
            <person name="Pafco B."/>
            <person name="Schwarz E.M."/>
        </authorList>
    </citation>
    <scope>NUCLEOTIDE SEQUENCE [LARGE SCALE GENOMIC DNA]</scope>
    <source>
        <strain evidence="1 2">Aroian</strain>
        <tissue evidence="1">Whole animal</tissue>
    </source>
</reference>
<accession>A0ABR1BRN3</accession>
<proteinExistence type="predicted"/>
<keyword evidence="2" id="KW-1185">Reference proteome</keyword>
<name>A0ABR1BRN3_NECAM</name>
<evidence type="ECO:0000313" key="1">
    <source>
        <dbReference type="EMBL" id="KAK6728560.1"/>
    </source>
</evidence>
<sequence length="76" mass="8736">MRYGVRELIHFFVEVENLRDLTLKCASLVKFIRTSKPKLLEMRAFGNMCKKSIRKGNAHLSEPNQVCTGALYLYGT</sequence>
<evidence type="ECO:0000313" key="2">
    <source>
        <dbReference type="Proteomes" id="UP001303046"/>
    </source>
</evidence>
<dbReference type="EMBL" id="JAVFWL010000001">
    <property type="protein sequence ID" value="KAK6728560.1"/>
    <property type="molecule type" value="Genomic_DNA"/>
</dbReference>
<dbReference type="Proteomes" id="UP001303046">
    <property type="component" value="Unassembled WGS sequence"/>
</dbReference>
<comment type="caution">
    <text evidence="1">The sequence shown here is derived from an EMBL/GenBank/DDBJ whole genome shotgun (WGS) entry which is preliminary data.</text>
</comment>
<organism evidence="1 2">
    <name type="scientific">Necator americanus</name>
    <name type="common">Human hookworm</name>
    <dbReference type="NCBI Taxonomy" id="51031"/>
    <lineage>
        <taxon>Eukaryota</taxon>
        <taxon>Metazoa</taxon>
        <taxon>Ecdysozoa</taxon>
        <taxon>Nematoda</taxon>
        <taxon>Chromadorea</taxon>
        <taxon>Rhabditida</taxon>
        <taxon>Rhabditina</taxon>
        <taxon>Rhabditomorpha</taxon>
        <taxon>Strongyloidea</taxon>
        <taxon>Ancylostomatidae</taxon>
        <taxon>Bunostominae</taxon>
        <taxon>Necator</taxon>
    </lineage>
</organism>
<gene>
    <name evidence="1" type="primary">Necator_chrI.g2041</name>
    <name evidence="1" type="ORF">RB195_005915</name>
</gene>
<protein>
    <submittedName>
        <fullName evidence="1">Uncharacterized protein</fullName>
    </submittedName>
</protein>